<comment type="similarity">
    <text evidence="1">Belongs to the pseudouridine synthase TruD family.</text>
</comment>
<dbReference type="GO" id="GO:0005634">
    <property type="term" value="C:nucleus"/>
    <property type="evidence" value="ECO:0007669"/>
    <property type="project" value="TreeGrafter"/>
</dbReference>
<dbReference type="GO" id="GO:0008033">
    <property type="term" value="P:tRNA processing"/>
    <property type="evidence" value="ECO:0007669"/>
    <property type="project" value="UniProtKB-KW"/>
</dbReference>
<dbReference type="InterPro" id="IPR042214">
    <property type="entry name" value="TruD_catalytic"/>
</dbReference>
<dbReference type="RefSeq" id="XP_030385286.1">
    <property type="nucleotide sequence ID" value="XM_030529426.1"/>
</dbReference>
<keyword evidence="7" id="KW-1185">Reference proteome</keyword>
<dbReference type="PIRSF" id="PIRSF037016">
    <property type="entry name" value="Pseudouridin_synth_euk_prd"/>
    <property type="match status" value="1"/>
</dbReference>
<comment type="catalytic activity">
    <reaction evidence="4">
        <text>a uridine in tRNA = a pseudouridine in tRNA</text>
        <dbReference type="Rhea" id="RHEA:54572"/>
        <dbReference type="Rhea" id="RHEA-COMP:13339"/>
        <dbReference type="Rhea" id="RHEA-COMP:13934"/>
        <dbReference type="ChEBI" id="CHEBI:65314"/>
        <dbReference type="ChEBI" id="CHEBI:65315"/>
    </reaction>
</comment>
<dbReference type="Proteomes" id="UP000504634">
    <property type="component" value="Unplaced"/>
</dbReference>
<dbReference type="Gene3D" id="3.30.2350.20">
    <property type="entry name" value="TruD, catalytic domain"/>
    <property type="match status" value="2"/>
</dbReference>
<evidence type="ECO:0000256" key="2">
    <source>
        <dbReference type="ARBA" id="ARBA00022694"/>
    </source>
</evidence>
<dbReference type="GO" id="GO:0009982">
    <property type="term" value="F:pseudouridine synthase activity"/>
    <property type="evidence" value="ECO:0007669"/>
    <property type="project" value="InterPro"/>
</dbReference>
<dbReference type="InterPro" id="IPR001656">
    <property type="entry name" value="PsdUridine_synth_TruD"/>
</dbReference>
<reference evidence="8" key="1">
    <citation type="submission" date="2025-08" db="UniProtKB">
        <authorList>
            <consortium name="RefSeq"/>
        </authorList>
    </citation>
    <scope>IDENTIFICATION</scope>
    <source>
        <strain evidence="8">11010-0011.00</strain>
        <tissue evidence="8">Whole body</tissue>
    </source>
</reference>
<dbReference type="InterPro" id="IPR020103">
    <property type="entry name" value="PsdUridine_synth_cat_dom_sf"/>
</dbReference>
<dbReference type="NCBIfam" id="TIGR00094">
    <property type="entry name" value="tRNA_TruD_broad"/>
    <property type="match status" value="1"/>
</dbReference>
<evidence type="ECO:0000256" key="1">
    <source>
        <dbReference type="ARBA" id="ARBA00007953"/>
    </source>
</evidence>
<dbReference type="PANTHER" id="PTHR13326">
    <property type="entry name" value="TRNA PSEUDOURIDINE SYNTHASE D"/>
    <property type="match status" value="1"/>
</dbReference>
<dbReference type="PROSITE" id="PS50984">
    <property type="entry name" value="TRUD"/>
    <property type="match status" value="1"/>
</dbReference>
<dbReference type="CTD" id="54517"/>
<evidence type="ECO:0000313" key="7">
    <source>
        <dbReference type="Proteomes" id="UP000504634"/>
    </source>
</evidence>
<dbReference type="GeneID" id="115632321"/>
<organism evidence="7 8">
    <name type="scientific">Drosophila lebanonensis</name>
    <name type="common">Fruit fly</name>
    <name type="synonym">Scaptodrosophila lebanonensis</name>
    <dbReference type="NCBI Taxonomy" id="7225"/>
    <lineage>
        <taxon>Eukaryota</taxon>
        <taxon>Metazoa</taxon>
        <taxon>Ecdysozoa</taxon>
        <taxon>Arthropoda</taxon>
        <taxon>Hexapoda</taxon>
        <taxon>Insecta</taxon>
        <taxon>Pterygota</taxon>
        <taxon>Neoptera</taxon>
        <taxon>Endopterygota</taxon>
        <taxon>Diptera</taxon>
        <taxon>Brachycera</taxon>
        <taxon>Muscomorpha</taxon>
        <taxon>Ephydroidea</taxon>
        <taxon>Drosophilidae</taxon>
        <taxon>Scaptodrosophila</taxon>
    </lineage>
</organism>
<keyword evidence="3" id="KW-0413">Isomerase</keyword>
<feature type="region of interest" description="Disordered" evidence="5">
    <location>
        <begin position="710"/>
        <end position="732"/>
    </location>
</feature>
<dbReference type="OrthoDB" id="447290at2759"/>
<dbReference type="InterPro" id="IPR011760">
    <property type="entry name" value="PsdUridine_synth_TruD_insert"/>
</dbReference>
<evidence type="ECO:0000256" key="3">
    <source>
        <dbReference type="ARBA" id="ARBA00023235"/>
    </source>
</evidence>
<evidence type="ECO:0000256" key="4">
    <source>
        <dbReference type="ARBA" id="ARBA00036943"/>
    </source>
</evidence>
<sequence length="755" mass="86103">MSNQLMSVYRGEWPSKPNVLLAQLVCAQFCCVFICRLNKMGKEQGRKRFQSKPYNKNNWRGQKKERLQHNSGNSFNRTLQPKSTLRENQVGITEFTNPDLPGFTGVLKSRFSDFHVNEIDSSDNVLVLNDLKVPTRVDTLPCVAPEQLDEWRKQLESVVGQKHWQDMADLAAANYKISSEQVLEIDVTNIDKEQRTQIHQLIKQFYKGKLISTTLGQSQPLQQQQVPSEAGEEKRTIRIMKPKPGRGDNRWSFPAEFVTFLVHKTNTDTSEVAATLAARLNLRPSQVNYCGTKDKRAKTTQNFCIKRRSPESIANAVRGMQNVNIGNFKFQTTTLKLGDLNGNHFRIALRHITEDPAKVEKALQSLRERGFINYYGLQRFGNSANVPTYEVGIALLKRDYKLACELILKPRDNDIEFMRSIRETWWKNRDSAAASAMFHGDKFIEKKLLDGLARFGEHDYAAALRRIPRNMLLLYPHAYQSLIFNRIASRRIREFGMKVICGDLVYVDSNETENQAMGGESINAGSEEKPSEEDAITAEITDEDNQLDGEESIFKRKVRSLTAEDVASGTYKLTDVVLPLPGYDITYPSNECSTWYEEMLAEAGLSSDLLRHKDKTYALGGAYRKLLIQPSDLKWEFRRYGTPEDTLIASDWEQLNHIPVSPVPAEPETKYTALLLEFSLPTAAYATMLLRELLKLDTSTASQIQLEQNALKKTENDTQPKDDDKAEEFAEESKKLCEDTAVELKESRIENQYFV</sequence>
<dbReference type="GO" id="GO:0001522">
    <property type="term" value="P:pseudouridine synthesis"/>
    <property type="evidence" value="ECO:0007669"/>
    <property type="project" value="InterPro"/>
</dbReference>
<dbReference type="Pfam" id="PF01142">
    <property type="entry name" value="TruD"/>
    <property type="match status" value="2"/>
</dbReference>
<dbReference type="CDD" id="cd02576">
    <property type="entry name" value="PseudoU_synth_ScPUS7"/>
    <property type="match status" value="1"/>
</dbReference>
<protein>
    <submittedName>
        <fullName evidence="8">Pseudouridylate synthase 7 homolog</fullName>
    </submittedName>
</protein>
<name>A0A6J2U9U2_DROLE</name>
<keyword evidence="2" id="KW-0819">tRNA processing</keyword>
<dbReference type="GO" id="GO:0003723">
    <property type="term" value="F:RNA binding"/>
    <property type="evidence" value="ECO:0007669"/>
    <property type="project" value="InterPro"/>
</dbReference>
<evidence type="ECO:0000256" key="5">
    <source>
        <dbReference type="SAM" id="MobiDB-lite"/>
    </source>
</evidence>
<feature type="region of interest" description="Disordered" evidence="5">
    <location>
        <begin position="46"/>
        <end position="79"/>
    </location>
</feature>
<gene>
    <name evidence="8" type="primary">LOC115632321</name>
</gene>
<dbReference type="AlphaFoldDB" id="A0A6J2U9U2"/>
<dbReference type="PANTHER" id="PTHR13326:SF31">
    <property type="entry name" value="PSEUDOURIDYLATE SYNTHASE 7 HOMOLOG"/>
    <property type="match status" value="1"/>
</dbReference>
<accession>A0A6J2U9U2</accession>
<feature type="compositionally biased region" description="Polar residues" evidence="5">
    <location>
        <begin position="69"/>
        <end position="79"/>
    </location>
</feature>
<evidence type="ECO:0000259" key="6">
    <source>
        <dbReference type="PROSITE" id="PS50984"/>
    </source>
</evidence>
<dbReference type="SUPFAM" id="SSF55120">
    <property type="entry name" value="Pseudouridine synthase"/>
    <property type="match status" value="1"/>
</dbReference>
<feature type="domain" description="TRUD" evidence="6">
    <location>
        <begin position="370"/>
        <end position="629"/>
    </location>
</feature>
<evidence type="ECO:0000313" key="8">
    <source>
        <dbReference type="RefSeq" id="XP_030385286.1"/>
    </source>
</evidence>
<proteinExistence type="inferred from homology"/>